<feature type="transmembrane region" description="Helical" evidence="1">
    <location>
        <begin position="180"/>
        <end position="200"/>
    </location>
</feature>
<organism evidence="2 3">
    <name type="scientific">Phytomonospora endophytica</name>
    <dbReference type="NCBI Taxonomy" id="714109"/>
    <lineage>
        <taxon>Bacteria</taxon>
        <taxon>Bacillati</taxon>
        <taxon>Actinomycetota</taxon>
        <taxon>Actinomycetes</taxon>
        <taxon>Micromonosporales</taxon>
        <taxon>Micromonosporaceae</taxon>
        <taxon>Phytomonospora</taxon>
    </lineage>
</organism>
<protein>
    <submittedName>
        <fullName evidence="2">Putative membrane protein</fullName>
    </submittedName>
</protein>
<dbReference type="AlphaFoldDB" id="A0A841G3G0"/>
<keyword evidence="1" id="KW-0472">Membrane</keyword>
<gene>
    <name evidence="2" type="ORF">HNR73_007140</name>
</gene>
<reference evidence="2 3" key="1">
    <citation type="submission" date="2020-08" db="EMBL/GenBank/DDBJ databases">
        <title>Genomic Encyclopedia of Type Strains, Phase IV (KMG-IV): sequencing the most valuable type-strain genomes for metagenomic binning, comparative biology and taxonomic classification.</title>
        <authorList>
            <person name="Goeker M."/>
        </authorList>
    </citation>
    <scope>NUCLEOTIDE SEQUENCE [LARGE SCALE GENOMIC DNA]</scope>
    <source>
        <strain evidence="2 3">YIM 65646</strain>
    </source>
</reference>
<evidence type="ECO:0000313" key="3">
    <source>
        <dbReference type="Proteomes" id="UP000548476"/>
    </source>
</evidence>
<accession>A0A841G3G0</accession>
<keyword evidence="1" id="KW-0812">Transmembrane</keyword>
<dbReference type="EMBL" id="JACHGT010000020">
    <property type="protein sequence ID" value="MBB6039249.1"/>
    <property type="molecule type" value="Genomic_DNA"/>
</dbReference>
<proteinExistence type="predicted"/>
<feature type="transmembrane region" description="Helical" evidence="1">
    <location>
        <begin position="42"/>
        <end position="64"/>
    </location>
</feature>
<evidence type="ECO:0000256" key="1">
    <source>
        <dbReference type="SAM" id="Phobius"/>
    </source>
</evidence>
<dbReference type="RefSeq" id="WP_184792332.1">
    <property type="nucleotide sequence ID" value="NZ_BONT01000050.1"/>
</dbReference>
<keyword evidence="1" id="KW-1133">Transmembrane helix</keyword>
<sequence>MNVWLLGAVVVCGAAVLAGGLALVQQRFSPPQTREPYNEVAGSVFEIVSVLYAIVLAFVLIAVWEQMTEAQRTSYAESAAVVEVYWDAQNLPDAQRVAVQDLCVQYADQVINVEWEQMRAQSPVSQDGWAIADSIRAHWSSWDAQGDVANAVKDDGRDQIRVLYDARAERLGTAEDGLSGVMWLVLIAGAVLVMGVLFLFGIPGRAAHLAIVTAAASMIALLLFSVYELEYPYSRAMAIGPEAMRLALERFTHIG</sequence>
<dbReference type="InterPro" id="IPR025333">
    <property type="entry name" value="DUF4239"/>
</dbReference>
<keyword evidence="3" id="KW-1185">Reference proteome</keyword>
<dbReference type="Pfam" id="PF14023">
    <property type="entry name" value="Bestrophin-like"/>
    <property type="match status" value="1"/>
</dbReference>
<dbReference type="Proteomes" id="UP000548476">
    <property type="component" value="Unassembled WGS sequence"/>
</dbReference>
<comment type="caution">
    <text evidence="2">The sequence shown here is derived from an EMBL/GenBank/DDBJ whole genome shotgun (WGS) entry which is preliminary data.</text>
</comment>
<evidence type="ECO:0000313" key="2">
    <source>
        <dbReference type="EMBL" id="MBB6039249.1"/>
    </source>
</evidence>
<name>A0A841G3G0_9ACTN</name>
<feature type="transmembrane region" description="Helical" evidence="1">
    <location>
        <begin position="206"/>
        <end position="227"/>
    </location>
</feature>